<dbReference type="EMBL" id="JALJOQ010000228">
    <property type="protein sequence ID" value="KAK9788322.1"/>
    <property type="molecule type" value="Genomic_DNA"/>
</dbReference>
<dbReference type="AlphaFoldDB" id="A0AAW1NNQ0"/>
<gene>
    <name evidence="2" type="ORF">WJX73_008650</name>
</gene>
<dbReference type="GO" id="GO:0005634">
    <property type="term" value="C:nucleus"/>
    <property type="evidence" value="ECO:0007669"/>
    <property type="project" value="TreeGrafter"/>
</dbReference>
<dbReference type="Proteomes" id="UP001465755">
    <property type="component" value="Unassembled WGS sequence"/>
</dbReference>
<evidence type="ECO:0000256" key="1">
    <source>
        <dbReference type="ARBA" id="ARBA00010105"/>
    </source>
</evidence>
<comment type="similarity">
    <text evidence="1">Belongs to the MYG1 family.</text>
</comment>
<dbReference type="InterPro" id="IPR003226">
    <property type="entry name" value="MYG1_exonuclease"/>
</dbReference>
<sequence length="339" mass="37706">MASVGTHSGTFHCDEALGCYLLKRTSQFKDAKIVRSRDPAVLQPLDAVLDVGGVYQPEHKRFDHHQRGFNECFGHGFTTKLSSAGLIYKHYGREIVAAIMGLPIDHEDVSTVYLAAYRSFIEAVDAIDNGVDQYEGAGPRRYANNTHLSARVAGLNPRWNEDLSSQEIDSRFQQAMQLTGREFEDSVDYLAKAWLPGRAIVEQSIQQRHEVDPSGQIMCLRDYAPWKSHIYDLEESLNVEPLIKFVLYEDDREKAWRIQAVSVDAGSFQNRLSLPAAWQGLRDAELSEASGIPNCIFVHASGFIGGNRTYEGVLKMAQKALEQSDASGTPDAKRAKAAA</sequence>
<name>A0AAW1NNQ0_9CHLO</name>
<proteinExistence type="inferred from homology"/>
<evidence type="ECO:0008006" key="4">
    <source>
        <dbReference type="Google" id="ProtNLM"/>
    </source>
</evidence>
<accession>A0AAW1NNQ0</accession>
<evidence type="ECO:0000313" key="3">
    <source>
        <dbReference type="Proteomes" id="UP001465755"/>
    </source>
</evidence>
<comment type="caution">
    <text evidence="2">The sequence shown here is derived from an EMBL/GenBank/DDBJ whole genome shotgun (WGS) entry which is preliminary data.</text>
</comment>
<dbReference type="Pfam" id="PF03690">
    <property type="entry name" value="MYG1_exonuc"/>
    <property type="match status" value="1"/>
</dbReference>
<protein>
    <recommendedName>
        <fullName evidence="4">Metal-dependent protein hydrolase</fullName>
    </recommendedName>
</protein>
<organism evidence="2 3">
    <name type="scientific">Symbiochloris irregularis</name>
    <dbReference type="NCBI Taxonomy" id="706552"/>
    <lineage>
        <taxon>Eukaryota</taxon>
        <taxon>Viridiplantae</taxon>
        <taxon>Chlorophyta</taxon>
        <taxon>core chlorophytes</taxon>
        <taxon>Trebouxiophyceae</taxon>
        <taxon>Trebouxiales</taxon>
        <taxon>Trebouxiaceae</taxon>
        <taxon>Symbiochloris</taxon>
    </lineage>
</organism>
<reference evidence="2 3" key="1">
    <citation type="journal article" date="2024" name="Nat. Commun.">
        <title>Phylogenomics reveals the evolutionary origins of lichenization in chlorophyte algae.</title>
        <authorList>
            <person name="Puginier C."/>
            <person name="Libourel C."/>
            <person name="Otte J."/>
            <person name="Skaloud P."/>
            <person name="Haon M."/>
            <person name="Grisel S."/>
            <person name="Petersen M."/>
            <person name="Berrin J.G."/>
            <person name="Delaux P.M."/>
            <person name="Dal Grande F."/>
            <person name="Keller J."/>
        </authorList>
    </citation>
    <scope>NUCLEOTIDE SEQUENCE [LARGE SCALE GENOMIC DNA]</scope>
    <source>
        <strain evidence="2 3">SAG 2036</strain>
    </source>
</reference>
<evidence type="ECO:0000313" key="2">
    <source>
        <dbReference type="EMBL" id="KAK9788322.1"/>
    </source>
</evidence>
<dbReference type="PANTHER" id="PTHR11215:SF1">
    <property type="entry name" value="MYG1 EXONUCLEASE"/>
    <property type="match status" value="1"/>
</dbReference>
<dbReference type="PANTHER" id="PTHR11215">
    <property type="entry name" value="METAL DEPENDENT HYDROLASE - RELATED"/>
    <property type="match status" value="1"/>
</dbReference>
<keyword evidence="3" id="KW-1185">Reference proteome</keyword>
<dbReference type="GO" id="GO:0005737">
    <property type="term" value="C:cytoplasm"/>
    <property type="evidence" value="ECO:0007669"/>
    <property type="project" value="TreeGrafter"/>
</dbReference>